<dbReference type="GO" id="GO:0005085">
    <property type="term" value="F:guanyl-nucleotide exchange factor activity"/>
    <property type="evidence" value="ECO:0007669"/>
    <property type="project" value="InterPro"/>
</dbReference>
<evidence type="ECO:0000256" key="2">
    <source>
        <dbReference type="ARBA" id="ARBA00022448"/>
    </source>
</evidence>
<keyword evidence="2" id="KW-0813">Transport</keyword>
<keyword evidence="6" id="KW-0256">Endoplasmic reticulum</keyword>
<keyword evidence="5" id="KW-0677">Repeat</keyword>
<protein>
    <submittedName>
        <fullName evidence="11">Uncharacterized protein</fullName>
    </submittedName>
</protein>
<dbReference type="InterPro" id="IPR045260">
    <property type="entry name" value="Sec12-like"/>
</dbReference>
<dbReference type="Pfam" id="PF00400">
    <property type="entry name" value="WD40"/>
    <property type="match status" value="1"/>
</dbReference>
<dbReference type="AlphaFoldDB" id="A0A8H7Q025"/>
<keyword evidence="4" id="KW-0812">Transmembrane</keyword>
<dbReference type="InterPro" id="IPR036322">
    <property type="entry name" value="WD40_repeat_dom_sf"/>
</dbReference>
<comment type="caution">
    <text evidence="11">The sequence shown here is derived from an EMBL/GenBank/DDBJ whole genome shotgun (WGS) entry which is preliminary data.</text>
</comment>
<dbReference type="Gene3D" id="2.130.10.10">
    <property type="entry name" value="YVTN repeat-like/Quinoprotein amine dehydrogenase"/>
    <property type="match status" value="1"/>
</dbReference>
<dbReference type="OrthoDB" id="2013972at2759"/>
<dbReference type="InterPro" id="IPR015943">
    <property type="entry name" value="WD40/YVTN_repeat-like_dom_sf"/>
</dbReference>
<dbReference type="InterPro" id="IPR001680">
    <property type="entry name" value="WD40_rpt"/>
</dbReference>
<evidence type="ECO:0000256" key="1">
    <source>
        <dbReference type="ARBA" id="ARBA00004389"/>
    </source>
</evidence>
<dbReference type="SMART" id="SM00320">
    <property type="entry name" value="WD40"/>
    <property type="match status" value="3"/>
</dbReference>
<evidence type="ECO:0000256" key="9">
    <source>
        <dbReference type="ARBA" id="ARBA00022989"/>
    </source>
</evidence>
<proteinExistence type="predicted"/>
<evidence type="ECO:0000256" key="8">
    <source>
        <dbReference type="ARBA" id="ARBA00022927"/>
    </source>
</evidence>
<evidence type="ECO:0000256" key="3">
    <source>
        <dbReference type="ARBA" id="ARBA00022574"/>
    </source>
</evidence>
<dbReference type="GO" id="GO:0006888">
    <property type="term" value="P:endoplasmic reticulum to Golgi vesicle-mediated transport"/>
    <property type="evidence" value="ECO:0007669"/>
    <property type="project" value="TreeGrafter"/>
</dbReference>
<keyword evidence="12" id="KW-1185">Reference proteome</keyword>
<comment type="subcellular location">
    <subcellularLocation>
        <location evidence="1">Endoplasmic reticulum membrane</location>
        <topology evidence="1">Single-pass membrane protein</topology>
    </subcellularLocation>
</comment>
<keyword evidence="3" id="KW-0853">WD repeat</keyword>
<accession>A0A8H7Q025</accession>
<sequence length="345" mass="37226">MPATTFTSNVGIPVFALGFTSKDQLVIGGGGGSGRNGVTNKIATFKVDSKRKEFREDAAFEFGSEEDAPMCLDVHPTRSSCAVGVNGTDKSIEAGENKNCRVFDIDGDSIKLMESVQTMKSKNVDDHQKVCRYSKDGHFVATGTTDGILTLLKFPSMEPALPSVTFDNEEILDIDIDFDNEKLLVVTPGLVRLISLRGKTAGKELQTIQASGMDKKTKSEFRAVRYGNGVSSDHAFVVLNSKARDKGSVIKLNAHTLEIVKTKKISNKPLTAFAVSKDGSIAAFASSDLSIGVLDTMNLQKLIHIKEAHSFSITSLAISHDRSMLVSASADNKCRAVILPKVYES</sequence>
<evidence type="ECO:0000256" key="5">
    <source>
        <dbReference type="ARBA" id="ARBA00022737"/>
    </source>
</evidence>
<dbReference type="GO" id="GO:0015031">
    <property type="term" value="P:protein transport"/>
    <property type="evidence" value="ECO:0007669"/>
    <property type="project" value="UniProtKB-KW"/>
</dbReference>
<dbReference type="PANTHER" id="PTHR23284:SF0">
    <property type="entry name" value="PROLACTIN REGULATORY ELEMENT-BINDING PROTEIN"/>
    <property type="match status" value="1"/>
</dbReference>
<dbReference type="Proteomes" id="UP000654370">
    <property type="component" value="Unassembled WGS sequence"/>
</dbReference>
<gene>
    <name evidence="11" type="ORF">INT43_006473</name>
</gene>
<dbReference type="EMBL" id="JAEPQZ010000003">
    <property type="protein sequence ID" value="KAG2183467.1"/>
    <property type="molecule type" value="Genomic_DNA"/>
</dbReference>
<feature type="non-terminal residue" evidence="11">
    <location>
        <position position="1"/>
    </location>
</feature>
<keyword evidence="9" id="KW-1133">Transmembrane helix</keyword>
<dbReference type="PANTHER" id="PTHR23284">
    <property type="entry name" value="PROLACTIN REGULATORY ELEMENT BINDING PROTEIN"/>
    <property type="match status" value="1"/>
</dbReference>
<name>A0A8H7Q025_MORIS</name>
<reference evidence="11" key="1">
    <citation type="submission" date="2020-12" db="EMBL/GenBank/DDBJ databases">
        <title>Metabolic potential, ecology and presence of endohyphal bacteria is reflected in genomic diversity of Mucoromycotina.</title>
        <authorList>
            <person name="Muszewska A."/>
            <person name="Okrasinska A."/>
            <person name="Steczkiewicz K."/>
            <person name="Drgas O."/>
            <person name="Orlowska M."/>
            <person name="Perlinska-Lenart U."/>
            <person name="Aleksandrzak-Piekarczyk T."/>
            <person name="Szatraj K."/>
            <person name="Zielenkiewicz U."/>
            <person name="Pilsyk S."/>
            <person name="Malc E."/>
            <person name="Mieczkowski P."/>
            <person name="Kruszewska J.S."/>
            <person name="Biernat P."/>
            <person name="Pawlowska J."/>
        </authorList>
    </citation>
    <scope>NUCLEOTIDE SEQUENCE</scope>
    <source>
        <strain evidence="11">WA0000067209</strain>
    </source>
</reference>
<keyword evidence="8" id="KW-0653">Protein transport</keyword>
<evidence type="ECO:0000256" key="4">
    <source>
        <dbReference type="ARBA" id="ARBA00022692"/>
    </source>
</evidence>
<dbReference type="GO" id="GO:0003400">
    <property type="term" value="P:regulation of COPII vesicle coating"/>
    <property type="evidence" value="ECO:0007669"/>
    <property type="project" value="TreeGrafter"/>
</dbReference>
<keyword evidence="7" id="KW-0931">ER-Golgi transport</keyword>
<dbReference type="GO" id="GO:0005789">
    <property type="term" value="C:endoplasmic reticulum membrane"/>
    <property type="evidence" value="ECO:0007669"/>
    <property type="project" value="UniProtKB-SubCell"/>
</dbReference>
<keyword evidence="10" id="KW-0472">Membrane</keyword>
<evidence type="ECO:0000313" key="12">
    <source>
        <dbReference type="Proteomes" id="UP000654370"/>
    </source>
</evidence>
<evidence type="ECO:0000256" key="6">
    <source>
        <dbReference type="ARBA" id="ARBA00022824"/>
    </source>
</evidence>
<organism evidence="11 12">
    <name type="scientific">Mortierella isabellina</name>
    <name type="common">Filamentous fungus</name>
    <name type="synonym">Umbelopsis isabellina</name>
    <dbReference type="NCBI Taxonomy" id="91625"/>
    <lineage>
        <taxon>Eukaryota</taxon>
        <taxon>Fungi</taxon>
        <taxon>Fungi incertae sedis</taxon>
        <taxon>Mucoromycota</taxon>
        <taxon>Mucoromycotina</taxon>
        <taxon>Umbelopsidomycetes</taxon>
        <taxon>Umbelopsidales</taxon>
        <taxon>Umbelopsidaceae</taxon>
        <taxon>Umbelopsis</taxon>
    </lineage>
</organism>
<dbReference type="SUPFAM" id="SSF50978">
    <property type="entry name" value="WD40 repeat-like"/>
    <property type="match status" value="1"/>
</dbReference>
<evidence type="ECO:0000256" key="7">
    <source>
        <dbReference type="ARBA" id="ARBA00022892"/>
    </source>
</evidence>
<evidence type="ECO:0000313" key="11">
    <source>
        <dbReference type="EMBL" id="KAG2183467.1"/>
    </source>
</evidence>
<evidence type="ECO:0000256" key="10">
    <source>
        <dbReference type="ARBA" id="ARBA00023136"/>
    </source>
</evidence>